<dbReference type="HAMAP" id="MF_00168">
    <property type="entry name" value="Q_tRNA_Tgt"/>
    <property type="match status" value="1"/>
</dbReference>
<evidence type="ECO:0000256" key="2">
    <source>
        <dbReference type="ARBA" id="ARBA00022679"/>
    </source>
</evidence>
<evidence type="ECO:0000256" key="1">
    <source>
        <dbReference type="ARBA" id="ARBA00022676"/>
    </source>
</evidence>
<dbReference type="NCBIfam" id="TIGR00430">
    <property type="entry name" value="Q_tRNA_tgt"/>
    <property type="match status" value="1"/>
</dbReference>
<feature type="binding site" evidence="6">
    <location>
        <position position="191"/>
    </location>
    <ligand>
        <name>substrate</name>
    </ligand>
</feature>
<dbReference type="InterPro" id="IPR004803">
    <property type="entry name" value="TGT"/>
</dbReference>
<feature type="active site" description="Nucleophile" evidence="6">
    <location>
        <position position="276"/>
    </location>
</feature>
<comment type="cofactor">
    <cofactor evidence="6">
        <name>Zn(2+)</name>
        <dbReference type="ChEBI" id="CHEBI:29105"/>
    </cofactor>
</comment>
<dbReference type="PANTHER" id="PTHR43530">
    <property type="entry name" value="QUEUINE TRNA-RIBOSYLTRANSFERASE CATALYTIC SUBUNIT 1"/>
    <property type="match status" value="1"/>
</dbReference>
<dbReference type="EMBL" id="MU250527">
    <property type="protein sequence ID" value="KAG7449498.1"/>
    <property type="molecule type" value="Genomic_DNA"/>
</dbReference>
<dbReference type="PANTHER" id="PTHR43530:SF1">
    <property type="entry name" value="QUEUINE TRNA-RIBOSYLTRANSFERASE CATALYTIC SUBUNIT 1"/>
    <property type="match status" value="1"/>
</dbReference>
<evidence type="ECO:0000256" key="6">
    <source>
        <dbReference type="HAMAP-Rule" id="MF_03218"/>
    </source>
</evidence>
<dbReference type="InterPro" id="IPR002616">
    <property type="entry name" value="tRNA_ribo_trans-like"/>
</dbReference>
<evidence type="ECO:0000313" key="8">
    <source>
        <dbReference type="EMBL" id="KAG7449498.1"/>
    </source>
</evidence>
<evidence type="ECO:0000259" key="7">
    <source>
        <dbReference type="Pfam" id="PF01702"/>
    </source>
</evidence>
<feature type="binding site" evidence="6">
    <location>
        <position position="316"/>
    </location>
    <ligand>
        <name>Zn(2+)</name>
        <dbReference type="ChEBI" id="CHEBI:29105"/>
    </ligand>
</feature>
<dbReference type="GeneID" id="66100793"/>
<dbReference type="NCBIfam" id="TIGR00449">
    <property type="entry name" value="tgt_general"/>
    <property type="match status" value="1"/>
</dbReference>
<accession>A0A9P7VZL4</accession>
<feature type="binding site" evidence="6">
    <location>
        <position position="314"/>
    </location>
    <ligand>
        <name>Zn(2+)</name>
        <dbReference type="ChEBI" id="CHEBI:29105"/>
    </ligand>
</feature>
<feature type="binding site" evidence="6">
    <location>
        <position position="220"/>
    </location>
    <ligand>
        <name>substrate</name>
    </ligand>
</feature>
<dbReference type="GO" id="GO:0008479">
    <property type="term" value="F:tRNA-guanosine(34) queuine transglycosylase activity"/>
    <property type="evidence" value="ECO:0007669"/>
    <property type="project" value="UniProtKB-UniRule"/>
</dbReference>
<feature type="binding site" evidence="6">
    <location>
        <begin position="91"/>
        <end position="95"/>
    </location>
    <ligand>
        <name>substrate</name>
    </ligand>
</feature>
<keyword evidence="6" id="KW-0963">Cytoplasm</keyword>
<feature type="domain" description="tRNA-guanine(15) transglycosylase-like" evidence="7">
    <location>
        <begin position="12"/>
        <end position="377"/>
    </location>
</feature>
<dbReference type="GO" id="GO:0005829">
    <property type="term" value="C:cytosol"/>
    <property type="evidence" value="ECO:0007669"/>
    <property type="project" value="TreeGrafter"/>
</dbReference>
<dbReference type="RefSeq" id="XP_043042998.1">
    <property type="nucleotide sequence ID" value="XM_043178502.1"/>
</dbReference>
<feature type="binding site" evidence="6">
    <location>
        <position position="319"/>
    </location>
    <ligand>
        <name>Zn(2+)</name>
        <dbReference type="ChEBI" id="CHEBI:29105"/>
    </ligand>
</feature>
<comment type="caution">
    <text evidence="8">The sequence shown here is derived from an EMBL/GenBank/DDBJ whole genome shotgun (WGS) entry which is preliminary data.</text>
</comment>
<evidence type="ECO:0000313" key="9">
    <source>
        <dbReference type="Proteomes" id="UP000812287"/>
    </source>
</evidence>
<keyword evidence="1 6" id="KW-0328">Glycosyltransferase</keyword>
<comment type="subcellular location">
    <subcellularLocation>
        <location evidence="6">Cytoplasm</location>
    </subcellularLocation>
</comment>
<comment type="similarity">
    <text evidence="6">Belongs to the queuine tRNA-ribosyltransferase family.</text>
</comment>
<keyword evidence="5 6" id="KW-0862">Zinc</keyword>
<dbReference type="OrthoDB" id="10249838at2759"/>
<proteinExistence type="inferred from homology"/>
<comment type="caution">
    <text evidence="6">Lacks conserved residue(s) required for the propagation of feature annotation.</text>
</comment>
<feature type="binding site" evidence="6">
    <location>
        <position position="345"/>
    </location>
    <ligand>
        <name>Zn(2+)</name>
        <dbReference type="ChEBI" id="CHEBI:29105"/>
    </ligand>
</feature>
<protein>
    <recommendedName>
        <fullName evidence="6">Queuine tRNA-ribosyltransferase catalytic subunit 1</fullName>
        <ecNumber evidence="6">2.4.2.64</ecNumber>
    </recommendedName>
    <alternativeName>
        <fullName evidence="6">Guanine insertion enzyme</fullName>
    </alternativeName>
    <alternativeName>
        <fullName evidence="6">tRNA-guanine transglycosylase</fullName>
    </alternativeName>
</protein>
<reference evidence="8" key="1">
    <citation type="submission" date="2020-11" db="EMBL/GenBank/DDBJ databases">
        <title>Adaptations for nitrogen fixation in a non-lichenized fungal sporocarp promotes dispersal by wood-feeding termites.</title>
        <authorList>
            <consortium name="DOE Joint Genome Institute"/>
            <person name="Koch R.A."/>
            <person name="Yoon G."/>
            <person name="Arayal U."/>
            <person name="Lail K."/>
            <person name="Amirebrahimi M."/>
            <person name="Labutti K."/>
            <person name="Lipzen A."/>
            <person name="Riley R."/>
            <person name="Barry K."/>
            <person name="Henrissat B."/>
            <person name="Grigoriev I.V."/>
            <person name="Herr J.R."/>
            <person name="Aime M.C."/>
        </authorList>
    </citation>
    <scope>NUCLEOTIDE SEQUENCE</scope>
    <source>
        <strain evidence="8">MCA 3950</strain>
    </source>
</reference>
<sequence>MQFEVIAKCHTTRARVSRMNLTHGVTMLPTFMPVATQAAIKGLTPQQVEALGVTLILNNTYHLNLRPGMKVLNQAGGAHKFQGWHRNLLTDSGGFQLVSLSKFTTITEEGALFLSPFTGEPTMLTPEESISIQHSIGADIIMQLDDVVSSLTTGPRVAEAMERSVRWLDRCIKYHEGSGKKSTQNLFAIVQGGLDPHLRHQCLDAMIQRKNDISGYAIGGLSGGEEKDVFWRIIKLCADKLPEDRPRYSMGIGFAEGRNFLLHLLVCVALGVDMADCVFPTRTARFGVALTHAGPLNLKLSKHEADMNPIDKSCPCPTCTDGTSRAYLHHIVTHETAAAHAVTIHNITFQAQVMGGARDAILSGTFPEYLRSFFAGYFGDGGYPEWCVNALRSVGVDLLQDHPVNLIPGSGAKWEYAN</sequence>
<keyword evidence="9" id="KW-1185">Reference proteome</keyword>
<dbReference type="AlphaFoldDB" id="A0A9P7VZL4"/>
<dbReference type="GO" id="GO:0046872">
    <property type="term" value="F:metal ion binding"/>
    <property type="evidence" value="ECO:0007669"/>
    <property type="project" value="UniProtKB-KW"/>
</dbReference>
<dbReference type="Gene3D" id="3.20.20.105">
    <property type="entry name" value="Queuine tRNA-ribosyltransferase-like"/>
    <property type="match status" value="1"/>
</dbReference>
<comment type="subunit">
    <text evidence="6">Heterodimer of a catalytic subunit and an accessory subunit.</text>
</comment>
<keyword evidence="2 6" id="KW-0808">Transferase</keyword>
<dbReference type="Pfam" id="PF01702">
    <property type="entry name" value="TGT"/>
    <property type="match status" value="1"/>
</dbReference>
<name>A0A9P7VZL4_9AGAR</name>
<dbReference type="EC" id="2.4.2.64" evidence="6"/>
<feature type="active site" description="Proton acceptor" evidence="6">
    <location>
        <position position="91"/>
    </location>
</feature>
<evidence type="ECO:0000256" key="4">
    <source>
        <dbReference type="ARBA" id="ARBA00022723"/>
    </source>
</evidence>
<gene>
    <name evidence="8" type="ORF">BT62DRAFT_1048411</name>
</gene>
<dbReference type="GO" id="GO:0006400">
    <property type="term" value="P:tRNA modification"/>
    <property type="evidence" value="ECO:0007669"/>
    <property type="project" value="InterPro"/>
</dbReference>
<evidence type="ECO:0000256" key="3">
    <source>
        <dbReference type="ARBA" id="ARBA00022694"/>
    </source>
</evidence>
<dbReference type="InterPro" id="IPR036511">
    <property type="entry name" value="TGT-like_sf"/>
</dbReference>
<evidence type="ECO:0000256" key="5">
    <source>
        <dbReference type="ARBA" id="ARBA00022833"/>
    </source>
</evidence>
<dbReference type="Proteomes" id="UP000812287">
    <property type="component" value="Unassembled WGS sequence"/>
</dbReference>
<comment type="function">
    <text evidence="6">Catalytic subunit of the queuine tRNA-ribosyltransferase (TGT) that catalyzes the base-exchange of a guanine (G) residue with queuine (Q) at position 34 (anticodon wobble position) in tRNAs with GU(N) anticodons (tRNA-Asp, -Asn, -His and -Tyr), resulting in the hypermodified nucleoside queuosine (7-(((4,5-cis-dihydroxy-2-cyclopenten-1-yl)amino)methyl)-7-deazaguanosine). Catalysis occurs through a double-displacement mechanism. The nucleophile active site attacks the C1' of nucleotide 34 to detach the guanine base from the RNA, forming a covalent enzyme-RNA intermediate. The proton acceptor active site deprotonates the incoming queuine, allowing a nucleophilic attack on the C1' of the ribose to form the product.</text>
</comment>
<keyword evidence="3 6" id="KW-0819">tRNA processing</keyword>
<comment type="catalytic activity">
    <reaction evidence="6">
        <text>guanosine(34) in tRNA + queuine = queuosine(34) in tRNA + guanine</text>
        <dbReference type="Rhea" id="RHEA:16633"/>
        <dbReference type="Rhea" id="RHEA-COMP:10341"/>
        <dbReference type="Rhea" id="RHEA-COMP:18571"/>
        <dbReference type="ChEBI" id="CHEBI:16235"/>
        <dbReference type="ChEBI" id="CHEBI:17433"/>
        <dbReference type="ChEBI" id="CHEBI:74269"/>
        <dbReference type="ChEBI" id="CHEBI:194431"/>
        <dbReference type="EC" id="2.4.2.64"/>
    </reaction>
</comment>
<organism evidence="8 9">
    <name type="scientific">Guyanagaster necrorhizus</name>
    <dbReference type="NCBI Taxonomy" id="856835"/>
    <lineage>
        <taxon>Eukaryota</taxon>
        <taxon>Fungi</taxon>
        <taxon>Dikarya</taxon>
        <taxon>Basidiomycota</taxon>
        <taxon>Agaricomycotina</taxon>
        <taxon>Agaricomycetes</taxon>
        <taxon>Agaricomycetidae</taxon>
        <taxon>Agaricales</taxon>
        <taxon>Marasmiineae</taxon>
        <taxon>Physalacriaceae</taxon>
        <taxon>Guyanagaster</taxon>
    </lineage>
</organism>
<feature type="region of interest" description="RNA binding; important for wobble base 34 recognition" evidence="6">
    <location>
        <begin position="281"/>
        <end position="285"/>
    </location>
</feature>
<keyword evidence="4 6" id="KW-0479">Metal-binding</keyword>
<feature type="binding site" evidence="6">
    <location>
        <position position="145"/>
    </location>
    <ligand>
        <name>substrate</name>
    </ligand>
</feature>
<dbReference type="SUPFAM" id="SSF51713">
    <property type="entry name" value="tRNA-guanine transglycosylase"/>
    <property type="match status" value="1"/>
</dbReference>